<dbReference type="SUPFAM" id="SSF57184">
    <property type="entry name" value="Growth factor receptor domain"/>
    <property type="match status" value="1"/>
</dbReference>
<sequence length="143" mass="15453">MHPIYVSGFFIFNILSLCNLHFASGAYCEDWTICQHVFCAAPLGPCPEEKPHLIFDDCGCCQHCSETPKSGLCGKCTDILCKESYPTCHGENSTVSLDYCGCCRVCKLIVGAGQDCVRDGPSFSVCAAGLRCINGTCSNNYVL</sequence>
<organism evidence="2 3">
    <name type="scientific">Ceutorhynchus assimilis</name>
    <name type="common">cabbage seed weevil</name>
    <dbReference type="NCBI Taxonomy" id="467358"/>
    <lineage>
        <taxon>Eukaryota</taxon>
        <taxon>Metazoa</taxon>
        <taxon>Ecdysozoa</taxon>
        <taxon>Arthropoda</taxon>
        <taxon>Hexapoda</taxon>
        <taxon>Insecta</taxon>
        <taxon>Pterygota</taxon>
        <taxon>Neoptera</taxon>
        <taxon>Endopterygota</taxon>
        <taxon>Coleoptera</taxon>
        <taxon>Polyphaga</taxon>
        <taxon>Cucujiformia</taxon>
        <taxon>Curculionidae</taxon>
        <taxon>Ceutorhynchinae</taxon>
        <taxon>Ceutorhynchus</taxon>
    </lineage>
</organism>
<evidence type="ECO:0000313" key="3">
    <source>
        <dbReference type="Proteomes" id="UP001152799"/>
    </source>
</evidence>
<reference evidence="2" key="1">
    <citation type="submission" date="2022-01" db="EMBL/GenBank/DDBJ databases">
        <authorList>
            <person name="King R."/>
        </authorList>
    </citation>
    <scope>NUCLEOTIDE SEQUENCE</scope>
</reference>
<dbReference type="AlphaFoldDB" id="A0A9N9MTT1"/>
<gene>
    <name evidence="2" type="ORF">CEUTPL_LOCUS10312</name>
</gene>
<evidence type="ECO:0000256" key="1">
    <source>
        <dbReference type="SAM" id="SignalP"/>
    </source>
</evidence>
<protein>
    <submittedName>
        <fullName evidence="2">Uncharacterized protein</fullName>
    </submittedName>
</protein>
<feature type="signal peptide" evidence="1">
    <location>
        <begin position="1"/>
        <end position="25"/>
    </location>
</feature>
<dbReference type="InterPro" id="IPR009030">
    <property type="entry name" value="Growth_fac_rcpt_cys_sf"/>
</dbReference>
<evidence type="ECO:0000313" key="2">
    <source>
        <dbReference type="EMBL" id="CAG9769838.1"/>
    </source>
</evidence>
<proteinExistence type="predicted"/>
<dbReference type="OrthoDB" id="6741455at2759"/>
<accession>A0A9N9MTT1</accession>
<feature type="chain" id="PRO_5040130896" evidence="1">
    <location>
        <begin position="26"/>
        <end position="143"/>
    </location>
</feature>
<dbReference type="EMBL" id="OU892282">
    <property type="protein sequence ID" value="CAG9769838.1"/>
    <property type="molecule type" value="Genomic_DNA"/>
</dbReference>
<keyword evidence="3" id="KW-1185">Reference proteome</keyword>
<dbReference type="Proteomes" id="UP001152799">
    <property type="component" value="Chromosome 6"/>
</dbReference>
<name>A0A9N9MTT1_9CUCU</name>
<keyword evidence="1" id="KW-0732">Signal</keyword>